<dbReference type="Proteomes" id="UP000198862">
    <property type="component" value="Unassembled WGS sequence"/>
</dbReference>
<evidence type="ECO:0000313" key="4">
    <source>
        <dbReference type="EMBL" id="SFC38943.1"/>
    </source>
</evidence>
<dbReference type="InterPro" id="IPR001753">
    <property type="entry name" value="Enoyl-CoA_hydra/iso"/>
</dbReference>
<evidence type="ECO:0000256" key="2">
    <source>
        <dbReference type="ARBA" id="ARBA00023140"/>
    </source>
</evidence>
<dbReference type="STRING" id="1123010.SAMN02745724_01585"/>
<comment type="subcellular location">
    <subcellularLocation>
        <location evidence="1">Peroxisome</location>
    </subcellularLocation>
</comment>
<dbReference type="AlphaFoldDB" id="A0A1I1IZ40"/>
<protein>
    <submittedName>
        <fullName evidence="4">Enoyl-CoA hydratase/carnithine racemase</fullName>
    </submittedName>
</protein>
<dbReference type="CDD" id="cd06558">
    <property type="entry name" value="crotonase-like"/>
    <property type="match status" value="1"/>
</dbReference>
<dbReference type="InterPro" id="IPR029045">
    <property type="entry name" value="ClpP/crotonase-like_dom_sf"/>
</dbReference>
<reference evidence="4 5" key="1">
    <citation type="submission" date="2016-10" db="EMBL/GenBank/DDBJ databases">
        <authorList>
            <person name="de Groot N.N."/>
        </authorList>
    </citation>
    <scope>NUCLEOTIDE SEQUENCE [LARGE SCALE GENOMIC DNA]</scope>
    <source>
        <strain evidence="4 5">DSM 6059</strain>
    </source>
</reference>
<dbReference type="Pfam" id="PF00378">
    <property type="entry name" value="ECH_1"/>
    <property type="match status" value="1"/>
</dbReference>
<proteinExistence type="predicted"/>
<dbReference type="PANTHER" id="PTHR43684:SF1">
    <property type="entry name" value="ENOYL-COA DELTA ISOMERASE 2"/>
    <property type="match status" value="1"/>
</dbReference>
<gene>
    <name evidence="4" type="ORF">SAMN02745724_01585</name>
</gene>
<name>A0A1I1IZ40_9GAMM</name>
<dbReference type="PANTHER" id="PTHR43684">
    <property type="match status" value="1"/>
</dbReference>
<keyword evidence="2" id="KW-0576">Peroxisome</keyword>
<dbReference type="OrthoDB" id="9797151at2"/>
<evidence type="ECO:0000256" key="1">
    <source>
        <dbReference type="ARBA" id="ARBA00004275"/>
    </source>
</evidence>
<evidence type="ECO:0000256" key="3">
    <source>
        <dbReference type="ARBA" id="ARBA00023235"/>
    </source>
</evidence>
<dbReference type="GO" id="GO:0004165">
    <property type="term" value="F:delta(3)-delta(2)-enoyl-CoA isomerase activity"/>
    <property type="evidence" value="ECO:0007669"/>
    <property type="project" value="UniProtKB-ARBA"/>
</dbReference>
<dbReference type="InterPro" id="IPR051053">
    <property type="entry name" value="ECH/Chromodomain_protein"/>
</dbReference>
<keyword evidence="3" id="KW-0413">Isomerase</keyword>
<accession>A0A1I1IZ40</accession>
<keyword evidence="5" id="KW-1185">Reference proteome</keyword>
<organism evidence="4 5">
    <name type="scientific">Pseudoalteromonas denitrificans DSM 6059</name>
    <dbReference type="NCBI Taxonomy" id="1123010"/>
    <lineage>
        <taxon>Bacteria</taxon>
        <taxon>Pseudomonadati</taxon>
        <taxon>Pseudomonadota</taxon>
        <taxon>Gammaproteobacteria</taxon>
        <taxon>Alteromonadales</taxon>
        <taxon>Pseudoalteromonadaceae</taxon>
        <taxon>Pseudoalteromonas</taxon>
    </lineage>
</organism>
<dbReference type="RefSeq" id="WP_091982506.1">
    <property type="nucleotide sequence ID" value="NZ_FOLO01000008.1"/>
</dbReference>
<evidence type="ECO:0000313" key="5">
    <source>
        <dbReference type="Proteomes" id="UP000198862"/>
    </source>
</evidence>
<dbReference type="SUPFAM" id="SSF52096">
    <property type="entry name" value="ClpP/crotonase"/>
    <property type="match status" value="1"/>
</dbReference>
<dbReference type="EMBL" id="FOLO01000008">
    <property type="protein sequence ID" value="SFC38943.1"/>
    <property type="molecule type" value="Genomic_DNA"/>
</dbReference>
<sequence length="255" mass="27956">MSQSLIIAETINKNIRHIQFNRQKYKNALTEQMYHDLTQQLLLADEDDTIRIIMLTGDEDVFCAGNDLNDFINNPPTSTQANSFIFLLALNRLKKPLIAGVSGSAIGIGTTMLLHCDYVVASTSALFKMPFVSLGCTPEGGSSLLLPLIIGQRKSAELLMLGESFKAEQANELGIINRICEQGECLANTLAIATKMACQPPAAIQAAKQIMKANIINQVEQTILGEGELFVQRLQSVEAKEALTAFIEKRQPVFN</sequence>
<dbReference type="Gene3D" id="3.90.226.10">
    <property type="entry name" value="2-enoyl-CoA Hydratase, Chain A, domain 1"/>
    <property type="match status" value="1"/>
</dbReference>